<accession>A0A0A9D9C7</accession>
<evidence type="ECO:0000313" key="1">
    <source>
        <dbReference type="EMBL" id="JAD83288.1"/>
    </source>
</evidence>
<sequence length="52" mass="5915">MQKNIQKGACLHQYLARGTNISYLTIHQCFLPNILCVSFTKNDVKNSLFLGE</sequence>
<dbReference type="EMBL" id="GBRH01214607">
    <property type="protein sequence ID" value="JAD83288.1"/>
    <property type="molecule type" value="Transcribed_RNA"/>
</dbReference>
<dbReference type="AlphaFoldDB" id="A0A0A9D9C7"/>
<organism evidence="1">
    <name type="scientific">Arundo donax</name>
    <name type="common">Giant reed</name>
    <name type="synonym">Donax arundinaceus</name>
    <dbReference type="NCBI Taxonomy" id="35708"/>
    <lineage>
        <taxon>Eukaryota</taxon>
        <taxon>Viridiplantae</taxon>
        <taxon>Streptophyta</taxon>
        <taxon>Embryophyta</taxon>
        <taxon>Tracheophyta</taxon>
        <taxon>Spermatophyta</taxon>
        <taxon>Magnoliopsida</taxon>
        <taxon>Liliopsida</taxon>
        <taxon>Poales</taxon>
        <taxon>Poaceae</taxon>
        <taxon>PACMAD clade</taxon>
        <taxon>Arundinoideae</taxon>
        <taxon>Arundineae</taxon>
        <taxon>Arundo</taxon>
    </lineage>
</organism>
<protein>
    <submittedName>
        <fullName evidence="1">Uncharacterized protein</fullName>
    </submittedName>
</protein>
<reference evidence="1" key="2">
    <citation type="journal article" date="2015" name="Data Brief">
        <title>Shoot transcriptome of the giant reed, Arundo donax.</title>
        <authorList>
            <person name="Barrero R.A."/>
            <person name="Guerrero F.D."/>
            <person name="Moolhuijzen P."/>
            <person name="Goolsby J.A."/>
            <person name="Tidwell J."/>
            <person name="Bellgard S.E."/>
            <person name="Bellgard M.I."/>
        </authorList>
    </citation>
    <scope>NUCLEOTIDE SEQUENCE</scope>
    <source>
        <tissue evidence="1">Shoot tissue taken approximately 20 cm above the soil surface</tissue>
    </source>
</reference>
<reference evidence="1" key="1">
    <citation type="submission" date="2014-09" db="EMBL/GenBank/DDBJ databases">
        <authorList>
            <person name="Magalhaes I.L.F."/>
            <person name="Oliveira U."/>
            <person name="Santos F.R."/>
            <person name="Vidigal T.H.D.A."/>
            <person name="Brescovit A.D."/>
            <person name="Santos A.J."/>
        </authorList>
    </citation>
    <scope>NUCLEOTIDE SEQUENCE</scope>
    <source>
        <tissue evidence="1">Shoot tissue taken approximately 20 cm above the soil surface</tissue>
    </source>
</reference>
<name>A0A0A9D9C7_ARUDO</name>
<proteinExistence type="predicted"/>